<dbReference type="Gene3D" id="3.40.50.10490">
    <property type="entry name" value="Glucose-6-phosphate isomerase like protein, domain 1"/>
    <property type="match status" value="1"/>
</dbReference>
<sequence length="103" mass="11208">MMGMKETVSNIVTSQAEKGGVKHVYYVACGGSYAAFYPAKAFLEKEAKALTVGLYNSGEFINNPAGSAGKKMPLWLSPPTKVIRQRQLKRLKSPVSTARRSLV</sequence>
<keyword evidence="1" id="KW-0378">Hydrolase</keyword>
<dbReference type="GO" id="GO:0016853">
    <property type="term" value="F:isomerase activity"/>
    <property type="evidence" value="ECO:0007669"/>
    <property type="project" value="UniProtKB-KW"/>
</dbReference>
<evidence type="ECO:0000313" key="1">
    <source>
        <dbReference type="EMBL" id="VEA30424.1"/>
    </source>
</evidence>
<dbReference type="EMBL" id="LR134148">
    <property type="protein sequence ID" value="VEA30424.1"/>
    <property type="molecule type" value="Genomic_DNA"/>
</dbReference>
<accession>A0A447P4F8</accession>
<reference evidence="1 2" key="1">
    <citation type="submission" date="2018-12" db="EMBL/GenBank/DDBJ databases">
        <authorList>
            <consortium name="Pathogen Informatics"/>
        </authorList>
    </citation>
    <scope>NUCLEOTIDE SEQUENCE [LARGE SCALE GENOMIC DNA]</scope>
    <source>
        <strain evidence="1 2">NCTC8271</strain>
    </source>
</reference>
<proteinExistence type="predicted"/>
<dbReference type="Proteomes" id="UP000273655">
    <property type="component" value="Chromosome 1"/>
</dbReference>
<protein>
    <submittedName>
        <fullName evidence="1">Putative phosphosugar isomerase</fullName>
        <ecNumber evidence="1">3.5.-.-</ecNumber>
    </submittedName>
</protein>
<dbReference type="EC" id="3.5.-.-" evidence="1"/>
<dbReference type="GO" id="GO:0016787">
    <property type="term" value="F:hydrolase activity"/>
    <property type="evidence" value="ECO:0007669"/>
    <property type="project" value="UniProtKB-KW"/>
</dbReference>
<organism evidence="1 2">
    <name type="scientific">Salmonella enterica I</name>
    <dbReference type="NCBI Taxonomy" id="59201"/>
    <lineage>
        <taxon>Bacteria</taxon>
        <taxon>Pseudomonadati</taxon>
        <taxon>Pseudomonadota</taxon>
        <taxon>Gammaproteobacteria</taxon>
        <taxon>Enterobacterales</taxon>
        <taxon>Enterobacteriaceae</taxon>
        <taxon>Salmonella</taxon>
    </lineage>
</organism>
<name>A0A447P4F8_SALET</name>
<gene>
    <name evidence="1" type="primary">frlB_1</name>
    <name evidence="1" type="ORF">NCTC8271_00328</name>
</gene>
<evidence type="ECO:0000313" key="2">
    <source>
        <dbReference type="Proteomes" id="UP000273655"/>
    </source>
</evidence>
<dbReference type="AlphaFoldDB" id="A0A447P4F8"/>
<keyword evidence="1" id="KW-0413">Isomerase</keyword>